<reference evidence="1 2" key="1">
    <citation type="submission" date="2019-12" db="EMBL/GenBank/DDBJ databases">
        <title>Novel species isolated from a subtropical stream in China.</title>
        <authorList>
            <person name="Lu H."/>
        </authorList>
    </citation>
    <scope>NUCLEOTIDE SEQUENCE [LARGE SCALE GENOMIC DNA]</scope>
    <source>
        <strain evidence="1 2">FT135W</strain>
    </source>
</reference>
<protein>
    <submittedName>
        <fullName evidence="1">Uncharacterized protein</fullName>
    </submittedName>
</protein>
<gene>
    <name evidence="1" type="ORF">GTP46_18670</name>
</gene>
<proteinExistence type="predicted"/>
<sequence>MLGILIPRYLTAKLGAELSVDDLVVDVELRDGRILTALVVKDGCCITGRRDGPSDAFSLLFASEDIADVRLHAFVYAHR</sequence>
<accession>A0A6L8KFV2</accession>
<organism evidence="1 2">
    <name type="scientific">Duganella flavida</name>
    <dbReference type="NCBI Taxonomy" id="2692175"/>
    <lineage>
        <taxon>Bacteria</taxon>
        <taxon>Pseudomonadati</taxon>
        <taxon>Pseudomonadota</taxon>
        <taxon>Betaproteobacteria</taxon>
        <taxon>Burkholderiales</taxon>
        <taxon>Oxalobacteraceae</taxon>
        <taxon>Telluria group</taxon>
        <taxon>Duganella</taxon>
    </lineage>
</organism>
<dbReference type="EMBL" id="WWCN01000012">
    <property type="protein sequence ID" value="MYM24664.1"/>
    <property type="molecule type" value="Genomic_DNA"/>
</dbReference>
<keyword evidence="2" id="KW-1185">Reference proteome</keyword>
<evidence type="ECO:0000313" key="2">
    <source>
        <dbReference type="Proteomes" id="UP000479335"/>
    </source>
</evidence>
<dbReference type="RefSeq" id="WP_161008131.1">
    <property type="nucleotide sequence ID" value="NZ_WWCN01000012.1"/>
</dbReference>
<name>A0A6L8KFV2_9BURK</name>
<evidence type="ECO:0000313" key="1">
    <source>
        <dbReference type="EMBL" id="MYM24664.1"/>
    </source>
</evidence>
<comment type="caution">
    <text evidence="1">The sequence shown here is derived from an EMBL/GenBank/DDBJ whole genome shotgun (WGS) entry which is preliminary data.</text>
</comment>
<dbReference type="AlphaFoldDB" id="A0A6L8KFV2"/>
<dbReference type="Proteomes" id="UP000479335">
    <property type="component" value="Unassembled WGS sequence"/>
</dbReference>